<accession>A0A0B7JVP1</accession>
<dbReference type="AlphaFoldDB" id="A0A0B7JVP1"/>
<evidence type="ECO:0000313" key="2">
    <source>
        <dbReference type="EMBL" id="CEO47352.1"/>
    </source>
</evidence>
<dbReference type="InterPro" id="IPR051553">
    <property type="entry name" value="Ran_GTPase-activating"/>
</dbReference>
<dbReference type="PANTHER" id="PTHR45982:SF1">
    <property type="entry name" value="REGULATOR OF CHROMOSOME CONDENSATION"/>
    <property type="match status" value="1"/>
</dbReference>
<dbReference type="PROSITE" id="PS50012">
    <property type="entry name" value="RCC1_3"/>
    <property type="match status" value="3"/>
</dbReference>
<feature type="repeat" description="RCC1" evidence="1">
    <location>
        <begin position="119"/>
        <end position="173"/>
    </location>
</feature>
<feature type="repeat" description="RCC1" evidence="1">
    <location>
        <begin position="2"/>
        <end position="56"/>
    </location>
</feature>
<dbReference type="PANTHER" id="PTHR45982">
    <property type="entry name" value="REGULATOR OF CHROMOSOME CONDENSATION"/>
    <property type="match status" value="1"/>
</dbReference>
<dbReference type="Pfam" id="PF00415">
    <property type="entry name" value="RCC1"/>
    <property type="match status" value="1"/>
</dbReference>
<protein>
    <recommendedName>
        <fullName evidence="3">Alpha-tubulin suppressor protein Aats1</fullName>
    </recommendedName>
</protein>
<dbReference type="EMBL" id="CDPU01000007">
    <property type="protein sequence ID" value="CEO47352.1"/>
    <property type="molecule type" value="Genomic_DNA"/>
</dbReference>
<dbReference type="PRINTS" id="PR00633">
    <property type="entry name" value="RCCNDNSATION"/>
</dbReference>
<evidence type="ECO:0008006" key="3">
    <source>
        <dbReference type="Google" id="ProtNLM"/>
    </source>
</evidence>
<evidence type="ECO:0000256" key="1">
    <source>
        <dbReference type="PROSITE-ProRule" id="PRU00235"/>
    </source>
</evidence>
<feature type="repeat" description="RCC1" evidence="1">
    <location>
        <begin position="266"/>
        <end position="303"/>
    </location>
</feature>
<gene>
    <name evidence="2" type="ORF">BN869_000003407_1</name>
</gene>
<reference evidence="2" key="1">
    <citation type="submission" date="2015-01" db="EMBL/GenBank/DDBJ databases">
        <authorList>
            <person name="Durling Mikael"/>
        </authorList>
    </citation>
    <scope>NUCLEOTIDE SEQUENCE</scope>
</reference>
<dbReference type="Gene3D" id="2.130.10.30">
    <property type="entry name" value="Regulator of chromosome condensation 1/beta-lactamase-inhibitor protein II"/>
    <property type="match status" value="2"/>
</dbReference>
<dbReference type="SUPFAM" id="SSF50985">
    <property type="entry name" value="RCC1/BLIP-II"/>
    <property type="match status" value="1"/>
</dbReference>
<sequence length="363" mass="38279">MNALFALGSNGSGQLGISHKEDVSVPKPVIFHPSQPESRITRIVAGGNHTLILTEAGQIFWSGNPETGACGIASPPNVPVFQEIQLSKDGNEAIGECTLVAAAWEASFVVARDGEGKNTRLYSFGVGMKGELGAGELIIRTPSATLIKDFPPPGTEIVDLHASMGHAVAVLSNGDAYGWGNCRKGQVGEPAQVIHSPHKIEGVGFHVYRAVCCKESTCLLGESGKGEITVLGSDKWSIQSNAPKEAPAWKDAGASWGSVYLLTEDGRLVAWGRDDHGQLPPPELPTLSKIAIGSEHVVTLTESGDVLSWGWGEHGNCGPQVENNDVKGRWNVIASSKFIPKEARIATIGAGCATSWIYISAAD</sequence>
<name>A0A0B7JVP1_BIOOC</name>
<proteinExistence type="predicted"/>
<dbReference type="InterPro" id="IPR000408">
    <property type="entry name" value="Reg_chr_condens"/>
</dbReference>
<dbReference type="InterPro" id="IPR009091">
    <property type="entry name" value="RCC1/BLIP-II"/>
</dbReference>
<organism evidence="2">
    <name type="scientific">Bionectria ochroleuca</name>
    <name type="common">Gliocladium roseum</name>
    <dbReference type="NCBI Taxonomy" id="29856"/>
    <lineage>
        <taxon>Eukaryota</taxon>
        <taxon>Fungi</taxon>
        <taxon>Dikarya</taxon>
        <taxon>Ascomycota</taxon>
        <taxon>Pezizomycotina</taxon>
        <taxon>Sordariomycetes</taxon>
        <taxon>Hypocreomycetidae</taxon>
        <taxon>Hypocreales</taxon>
        <taxon>Bionectriaceae</taxon>
        <taxon>Clonostachys</taxon>
    </lineage>
</organism>
<dbReference type="Pfam" id="PF13540">
    <property type="entry name" value="RCC1_2"/>
    <property type="match status" value="1"/>
</dbReference>